<dbReference type="GO" id="GO:0003677">
    <property type="term" value="F:DNA binding"/>
    <property type="evidence" value="ECO:0007669"/>
    <property type="project" value="UniProtKB-KW"/>
</dbReference>
<dbReference type="InterPro" id="IPR007630">
    <property type="entry name" value="RNA_pol_sigma70_r4"/>
</dbReference>
<keyword evidence="3" id="KW-0731">Sigma factor</keyword>
<dbReference type="PANTHER" id="PTHR43133:SF25">
    <property type="entry name" value="RNA POLYMERASE SIGMA FACTOR RFAY-RELATED"/>
    <property type="match status" value="1"/>
</dbReference>
<dbReference type="GO" id="GO:0016987">
    <property type="term" value="F:sigma factor activity"/>
    <property type="evidence" value="ECO:0007669"/>
    <property type="project" value="UniProtKB-KW"/>
</dbReference>
<dbReference type="InterPro" id="IPR039425">
    <property type="entry name" value="RNA_pol_sigma-70-like"/>
</dbReference>
<dbReference type="AlphaFoldDB" id="A0A517WAE3"/>
<dbReference type="NCBIfam" id="TIGR02937">
    <property type="entry name" value="sigma70-ECF"/>
    <property type="match status" value="1"/>
</dbReference>
<organism evidence="8 9">
    <name type="scientific">Gimesia chilikensis</name>
    <dbReference type="NCBI Taxonomy" id="2605989"/>
    <lineage>
        <taxon>Bacteria</taxon>
        <taxon>Pseudomonadati</taxon>
        <taxon>Planctomycetota</taxon>
        <taxon>Planctomycetia</taxon>
        <taxon>Planctomycetales</taxon>
        <taxon>Planctomycetaceae</taxon>
        <taxon>Gimesia</taxon>
    </lineage>
</organism>
<evidence type="ECO:0000256" key="4">
    <source>
        <dbReference type="ARBA" id="ARBA00023125"/>
    </source>
</evidence>
<evidence type="ECO:0000259" key="7">
    <source>
        <dbReference type="Pfam" id="PF04545"/>
    </source>
</evidence>
<reference evidence="8 9" key="1">
    <citation type="submission" date="2019-02" db="EMBL/GenBank/DDBJ databases">
        <title>Deep-cultivation of Planctomycetes and their phenomic and genomic characterization uncovers novel biology.</title>
        <authorList>
            <person name="Wiegand S."/>
            <person name="Jogler M."/>
            <person name="Boedeker C."/>
            <person name="Pinto D."/>
            <person name="Vollmers J."/>
            <person name="Rivas-Marin E."/>
            <person name="Kohn T."/>
            <person name="Peeters S.H."/>
            <person name="Heuer A."/>
            <person name="Rast P."/>
            <person name="Oberbeckmann S."/>
            <person name="Bunk B."/>
            <person name="Jeske O."/>
            <person name="Meyerdierks A."/>
            <person name="Storesund J.E."/>
            <person name="Kallscheuer N."/>
            <person name="Luecker S."/>
            <person name="Lage O.M."/>
            <person name="Pohl T."/>
            <person name="Merkel B.J."/>
            <person name="Hornburger P."/>
            <person name="Mueller R.-W."/>
            <person name="Bruemmer F."/>
            <person name="Labrenz M."/>
            <person name="Spormann A.M."/>
            <person name="Op den Camp H."/>
            <person name="Overmann J."/>
            <person name="Amann R."/>
            <person name="Jetten M.S.M."/>
            <person name="Mascher T."/>
            <person name="Medema M.H."/>
            <person name="Devos D.P."/>
            <person name="Kaster A.-K."/>
            <person name="Ovreas L."/>
            <person name="Rohde M."/>
            <person name="Galperin M.Y."/>
            <person name="Jogler C."/>
        </authorList>
    </citation>
    <scope>NUCLEOTIDE SEQUENCE [LARGE SCALE GENOMIC DNA]</scope>
    <source>
        <strain evidence="8 9">V6</strain>
    </source>
</reference>
<dbReference type="InterPro" id="IPR013325">
    <property type="entry name" value="RNA_pol_sigma_r2"/>
</dbReference>
<evidence type="ECO:0000259" key="6">
    <source>
        <dbReference type="Pfam" id="PF04542"/>
    </source>
</evidence>
<dbReference type="Gene3D" id="1.10.10.10">
    <property type="entry name" value="Winged helix-like DNA-binding domain superfamily/Winged helix DNA-binding domain"/>
    <property type="match status" value="1"/>
</dbReference>
<keyword evidence="5" id="KW-0804">Transcription</keyword>
<dbReference type="CDD" id="cd06171">
    <property type="entry name" value="Sigma70_r4"/>
    <property type="match status" value="1"/>
</dbReference>
<dbReference type="InterPro" id="IPR007627">
    <property type="entry name" value="RNA_pol_sigma70_r2"/>
</dbReference>
<dbReference type="PRINTS" id="PR00046">
    <property type="entry name" value="SIGMA70FCT"/>
</dbReference>
<dbReference type="Proteomes" id="UP000320722">
    <property type="component" value="Chromosome"/>
</dbReference>
<gene>
    <name evidence="8" type="ORF">V6x_19220</name>
</gene>
<dbReference type="SUPFAM" id="SSF88946">
    <property type="entry name" value="Sigma2 domain of RNA polymerase sigma factors"/>
    <property type="match status" value="1"/>
</dbReference>
<proteinExistence type="inferred from homology"/>
<dbReference type="PANTHER" id="PTHR43133">
    <property type="entry name" value="RNA POLYMERASE ECF-TYPE SIGMA FACTO"/>
    <property type="match status" value="1"/>
</dbReference>
<accession>A0A517WAE3</accession>
<keyword evidence="4" id="KW-0238">DNA-binding</keyword>
<protein>
    <submittedName>
        <fullName evidence="8">RNA polymerase sigma factor</fullName>
    </submittedName>
</protein>
<dbReference type="InterPro" id="IPR000943">
    <property type="entry name" value="RNA_pol_sigma70"/>
</dbReference>
<dbReference type="SUPFAM" id="SSF88659">
    <property type="entry name" value="Sigma3 and sigma4 domains of RNA polymerase sigma factors"/>
    <property type="match status" value="1"/>
</dbReference>
<evidence type="ECO:0000256" key="3">
    <source>
        <dbReference type="ARBA" id="ARBA00023082"/>
    </source>
</evidence>
<keyword evidence="2" id="KW-0805">Transcription regulation</keyword>
<dbReference type="Pfam" id="PF04545">
    <property type="entry name" value="Sigma70_r4"/>
    <property type="match status" value="1"/>
</dbReference>
<evidence type="ECO:0000313" key="8">
    <source>
        <dbReference type="EMBL" id="QDU02220.1"/>
    </source>
</evidence>
<dbReference type="RefSeq" id="WP_145038834.1">
    <property type="nucleotide sequence ID" value="NZ_CP036347.1"/>
</dbReference>
<dbReference type="Gene3D" id="1.10.1740.10">
    <property type="match status" value="1"/>
</dbReference>
<dbReference type="Pfam" id="PF04542">
    <property type="entry name" value="Sigma70_r2"/>
    <property type="match status" value="1"/>
</dbReference>
<feature type="domain" description="RNA polymerase sigma-70 region 2" evidence="6">
    <location>
        <begin position="33"/>
        <end position="96"/>
    </location>
</feature>
<dbReference type="InterPro" id="IPR014284">
    <property type="entry name" value="RNA_pol_sigma-70_dom"/>
</dbReference>
<feature type="domain" description="RNA polymerase sigma-70 region 4" evidence="7">
    <location>
        <begin position="133"/>
        <end position="180"/>
    </location>
</feature>
<comment type="similarity">
    <text evidence="1">Belongs to the sigma-70 factor family. ECF subfamily.</text>
</comment>
<dbReference type="GO" id="GO:0006352">
    <property type="term" value="P:DNA-templated transcription initiation"/>
    <property type="evidence" value="ECO:0007669"/>
    <property type="project" value="InterPro"/>
</dbReference>
<evidence type="ECO:0000256" key="5">
    <source>
        <dbReference type="ARBA" id="ARBA00023163"/>
    </source>
</evidence>
<dbReference type="InterPro" id="IPR036388">
    <property type="entry name" value="WH-like_DNA-bd_sf"/>
</dbReference>
<sequence>MNLESISTTLIYHASQGDPDSRNRLMKLSEWVLFRIASRVLHNRQDVEDAVQETLTVVVKVMDEQDLRLEHGRQSFIRLLKTCLRNVAANQIRKKQVAPIGGSDNLNQIHNLIDDNIETVEEKRDIAEGLIQLAGLTENEKQVLSLYFLAGKLPREIAEETGLTSANVRQIQSRSLRKIRDFLGES</sequence>
<evidence type="ECO:0000256" key="1">
    <source>
        <dbReference type="ARBA" id="ARBA00010641"/>
    </source>
</evidence>
<dbReference type="InterPro" id="IPR013324">
    <property type="entry name" value="RNA_pol_sigma_r3/r4-like"/>
</dbReference>
<evidence type="ECO:0000256" key="2">
    <source>
        <dbReference type="ARBA" id="ARBA00023015"/>
    </source>
</evidence>
<name>A0A517WAE3_9PLAN</name>
<dbReference type="EMBL" id="CP036347">
    <property type="protein sequence ID" value="QDU02220.1"/>
    <property type="molecule type" value="Genomic_DNA"/>
</dbReference>
<evidence type="ECO:0000313" key="9">
    <source>
        <dbReference type="Proteomes" id="UP000320722"/>
    </source>
</evidence>